<gene>
    <name evidence="3" type="ORF">g.4758</name>
</gene>
<dbReference type="PROSITE" id="PS50168">
    <property type="entry name" value="DED"/>
    <property type="match status" value="1"/>
</dbReference>
<name>A0A1E1W1V6_PECGO</name>
<dbReference type="CDD" id="cd01670">
    <property type="entry name" value="Death"/>
    <property type="match status" value="1"/>
</dbReference>
<proteinExistence type="predicted"/>
<dbReference type="EMBL" id="GDQN01010132">
    <property type="protein sequence ID" value="JAT80922.1"/>
    <property type="molecule type" value="Transcribed_RNA"/>
</dbReference>
<evidence type="ECO:0000313" key="3">
    <source>
        <dbReference type="EMBL" id="JAT80922.1"/>
    </source>
</evidence>
<dbReference type="SUPFAM" id="SSF47986">
    <property type="entry name" value="DEATH domain"/>
    <property type="match status" value="2"/>
</dbReference>
<organism evidence="3">
    <name type="scientific">Pectinophora gossypiella</name>
    <name type="common">Cotton pink bollworm</name>
    <name type="synonym">Depressaria gossypiella</name>
    <dbReference type="NCBI Taxonomy" id="13191"/>
    <lineage>
        <taxon>Eukaryota</taxon>
        <taxon>Metazoa</taxon>
        <taxon>Ecdysozoa</taxon>
        <taxon>Arthropoda</taxon>
        <taxon>Hexapoda</taxon>
        <taxon>Insecta</taxon>
        <taxon>Pterygota</taxon>
        <taxon>Neoptera</taxon>
        <taxon>Endopterygota</taxon>
        <taxon>Lepidoptera</taxon>
        <taxon>Glossata</taxon>
        <taxon>Ditrysia</taxon>
        <taxon>Gelechioidea</taxon>
        <taxon>Gelechiidae</taxon>
        <taxon>Apatetrinae</taxon>
        <taxon>Pectinophora</taxon>
    </lineage>
</organism>
<dbReference type="InterPro" id="IPR000488">
    <property type="entry name" value="Death_dom"/>
</dbReference>
<accession>A0A1E1W1V6</accession>
<dbReference type="Pfam" id="PF00531">
    <property type="entry name" value="Death"/>
    <property type="match status" value="1"/>
</dbReference>
<dbReference type="InterPro" id="IPR001875">
    <property type="entry name" value="DED_dom"/>
</dbReference>
<dbReference type="GO" id="GO:0042981">
    <property type="term" value="P:regulation of apoptotic process"/>
    <property type="evidence" value="ECO:0007669"/>
    <property type="project" value="InterPro"/>
</dbReference>
<dbReference type="PROSITE" id="PS50017">
    <property type="entry name" value="DEATH_DOMAIN"/>
    <property type="match status" value="1"/>
</dbReference>
<dbReference type="InterPro" id="IPR011029">
    <property type="entry name" value="DEATH-like_dom_sf"/>
</dbReference>
<evidence type="ECO:0000259" key="2">
    <source>
        <dbReference type="PROSITE" id="PS50168"/>
    </source>
</evidence>
<dbReference type="AlphaFoldDB" id="A0A1E1W1V6"/>
<reference evidence="3" key="1">
    <citation type="submission" date="2015-09" db="EMBL/GenBank/DDBJ databases">
        <title>De novo assembly of Pectinophora gossypiella (Pink Bollworm) gut transcriptome.</title>
        <authorList>
            <person name="Tassone E.E."/>
        </authorList>
    </citation>
    <scope>NUCLEOTIDE SEQUENCE</scope>
</reference>
<feature type="domain" description="DED" evidence="2">
    <location>
        <begin position="32"/>
        <end position="117"/>
    </location>
</feature>
<protein>
    <recommendedName>
        <fullName evidence="4">Death domain-containing protein</fullName>
    </recommendedName>
</protein>
<dbReference type="Gene3D" id="1.10.533.10">
    <property type="entry name" value="Death Domain, Fas"/>
    <property type="match status" value="2"/>
</dbReference>
<sequence>FIISKFVKFTRRVESFVLRFSKFRTQKMTLSEYSHLKHQIVISVGSSERHVQLKDALKELFRNEINSPRRYEQINNISQLLNVLELRDVLSEDNVEPLKKIVERLPNCNDLMRKILQYEASHVPREYENYYASENTQNTSNRVVNESYINTSPFGNMSPKKKQRIIETVVEEIGNGWTDLARNLKIRECDIDDIDANNKSIARKSAKLMELYLEKKADPDKWFFVLCNALEKTRRKDLTKSIQKILLMNL</sequence>
<feature type="domain" description="Death" evidence="1">
    <location>
        <begin position="162"/>
        <end position="246"/>
    </location>
</feature>
<dbReference type="OrthoDB" id="100767at2759"/>
<evidence type="ECO:0000259" key="1">
    <source>
        <dbReference type="PROSITE" id="PS50017"/>
    </source>
</evidence>
<dbReference type="GO" id="GO:0007165">
    <property type="term" value="P:signal transduction"/>
    <property type="evidence" value="ECO:0007669"/>
    <property type="project" value="InterPro"/>
</dbReference>
<evidence type="ECO:0008006" key="4">
    <source>
        <dbReference type="Google" id="ProtNLM"/>
    </source>
</evidence>
<feature type="non-terminal residue" evidence="3">
    <location>
        <position position="1"/>
    </location>
</feature>